<dbReference type="Proteomes" id="UP000663831">
    <property type="component" value="Unassembled WGS sequence"/>
</dbReference>
<accession>A0A8H3HH26</accession>
<gene>
    <name evidence="2" type="ORF">RDB_LOCUS128152</name>
</gene>
<name>A0A8H3HH26_9AGAM</name>
<organism evidence="2 3">
    <name type="scientific">Rhizoctonia solani</name>
    <dbReference type="NCBI Taxonomy" id="456999"/>
    <lineage>
        <taxon>Eukaryota</taxon>
        <taxon>Fungi</taxon>
        <taxon>Dikarya</taxon>
        <taxon>Basidiomycota</taxon>
        <taxon>Agaricomycotina</taxon>
        <taxon>Agaricomycetes</taxon>
        <taxon>Cantharellales</taxon>
        <taxon>Ceratobasidiaceae</taxon>
        <taxon>Rhizoctonia</taxon>
    </lineage>
</organism>
<comment type="caution">
    <text evidence="2">The sequence shown here is derived from an EMBL/GenBank/DDBJ whole genome shotgun (WGS) entry which is preliminary data.</text>
</comment>
<feature type="region of interest" description="Disordered" evidence="1">
    <location>
        <begin position="1"/>
        <end position="39"/>
    </location>
</feature>
<sequence length="179" mass="19323">MRLTVSAYETPGRGFGEPPQPRSSEDGPEAPDREYGSWVGGPNRMSRLSRVAATCLASHLRANSLSCDGASEVVQPSTGVAWEPHLLKLYSPNPIQKAATYGAADALIIITTPPYSGDCATKLVGPPRMSLALTPCYPSFIREILKVWIRPPDPEAIPPVGCLYSTLAVPRLQAFFKSR</sequence>
<proteinExistence type="predicted"/>
<reference evidence="2" key="1">
    <citation type="submission" date="2021-01" db="EMBL/GenBank/DDBJ databases">
        <authorList>
            <person name="Kaushik A."/>
        </authorList>
    </citation>
    <scope>NUCLEOTIDE SEQUENCE</scope>
    <source>
        <strain evidence="2">AG3-1AP</strain>
    </source>
</reference>
<dbReference type="EMBL" id="CAJMWV010005140">
    <property type="protein sequence ID" value="CAE6508519.1"/>
    <property type="molecule type" value="Genomic_DNA"/>
</dbReference>
<dbReference type="AlphaFoldDB" id="A0A8H3HH26"/>
<evidence type="ECO:0000313" key="3">
    <source>
        <dbReference type="Proteomes" id="UP000663831"/>
    </source>
</evidence>
<evidence type="ECO:0000313" key="2">
    <source>
        <dbReference type="EMBL" id="CAE6508519.1"/>
    </source>
</evidence>
<evidence type="ECO:0000256" key="1">
    <source>
        <dbReference type="SAM" id="MobiDB-lite"/>
    </source>
</evidence>
<protein>
    <submittedName>
        <fullName evidence="2">Uncharacterized protein</fullName>
    </submittedName>
</protein>